<protein>
    <recommendedName>
        <fullName evidence="1">HAT C-terminal dimerisation domain-containing protein</fullName>
    </recommendedName>
</protein>
<dbReference type="PANTHER" id="PTHR23272">
    <property type="entry name" value="BED FINGER-RELATED"/>
    <property type="match status" value="1"/>
</dbReference>
<name>A0AAE1VFW2_9SOLA</name>
<evidence type="ECO:0000259" key="1">
    <source>
        <dbReference type="Pfam" id="PF05699"/>
    </source>
</evidence>
<dbReference type="SUPFAM" id="SSF53098">
    <property type="entry name" value="Ribonuclease H-like"/>
    <property type="match status" value="1"/>
</dbReference>
<dbReference type="Pfam" id="PF05699">
    <property type="entry name" value="Dimer_Tnp_hAT"/>
    <property type="match status" value="1"/>
</dbReference>
<sequence>MFIVGVNEKEYKPELNIVSNASCTTNFLAPLAKGVVPYKLIVNDGGHEDLLKYWRQNENTFPTLAKMTRDILNIQASSITSESAFSAGRFQIVEHIHSLAGDTLEIAVLFRDWIRSERRRCGQPEINEEEDNNYNEILSEGTVSDVEQFDRQIPIPTEDPQDILRKLEKYD</sequence>
<evidence type="ECO:0000313" key="2">
    <source>
        <dbReference type="EMBL" id="KAK4362051.1"/>
    </source>
</evidence>
<dbReference type="PANTHER" id="PTHR23272:SF184">
    <property type="entry name" value="OS03G0311250 PROTEIN"/>
    <property type="match status" value="1"/>
</dbReference>
<dbReference type="EMBL" id="JAVYJV010000009">
    <property type="protein sequence ID" value="KAK4362051.1"/>
    <property type="molecule type" value="Genomic_DNA"/>
</dbReference>
<dbReference type="GO" id="GO:0046983">
    <property type="term" value="F:protein dimerization activity"/>
    <property type="evidence" value="ECO:0007669"/>
    <property type="project" value="InterPro"/>
</dbReference>
<keyword evidence="3" id="KW-1185">Reference proteome</keyword>
<dbReference type="GO" id="GO:0016620">
    <property type="term" value="F:oxidoreductase activity, acting on the aldehyde or oxo group of donors, NAD or NADP as acceptor"/>
    <property type="evidence" value="ECO:0007669"/>
    <property type="project" value="InterPro"/>
</dbReference>
<organism evidence="2 3">
    <name type="scientific">Anisodus tanguticus</name>
    <dbReference type="NCBI Taxonomy" id="243964"/>
    <lineage>
        <taxon>Eukaryota</taxon>
        <taxon>Viridiplantae</taxon>
        <taxon>Streptophyta</taxon>
        <taxon>Embryophyta</taxon>
        <taxon>Tracheophyta</taxon>
        <taxon>Spermatophyta</taxon>
        <taxon>Magnoliopsida</taxon>
        <taxon>eudicotyledons</taxon>
        <taxon>Gunneridae</taxon>
        <taxon>Pentapetalae</taxon>
        <taxon>asterids</taxon>
        <taxon>lamiids</taxon>
        <taxon>Solanales</taxon>
        <taxon>Solanaceae</taxon>
        <taxon>Solanoideae</taxon>
        <taxon>Hyoscyameae</taxon>
        <taxon>Anisodus</taxon>
    </lineage>
</organism>
<dbReference type="InterPro" id="IPR008906">
    <property type="entry name" value="HATC_C_dom"/>
</dbReference>
<dbReference type="AlphaFoldDB" id="A0AAE1VFW2"/>
<dbReference type="SUPFAM" id="SSF51735">
    <property type="entry name" value="NAD(P)-binding Rossmann-fold domains"/>
    <property type="match status" value="1"/>
</dbReference>
<dbReference type="Gene3D" id="3.40.50.720">
    <property type="entry name" value="NAD(P)-binding Rossmann-like Domain"/>
    <property type="match status" value="1"/>
</dbReference>
<dbReference type="InterPro" id="IPR012337">
    <property type="entry name" value="RNaseH-like_sf"/>
</dbReference>
<comment type="caution">
    <text evidence="2">The sequence shown here is derived from an EMBL/GenBank/DDBJ whole genome shotgun (WGS) entry which is preliminary data.</text>
</comment>
<evidence type="ECO:0000313" key="3">
    <source>
        <dbReference type="Proteomes" id="UP001291623"/>
    </source>
</evidence>
<dbReference type="InterPro" id="IPR020830">
    <property type="entry name" value="GlycerAld_3-P_DH_AS"/>
</dbReference>
<reference evidence="2" key="1">
    <citation type="submission" date="2023-12" db="EMBL/GenBank/DDBJ databases">
        <title>Genome assembly of Anisodus tanguticus.</title>
        <authorList>
            <person name="Wang Y.-J."/>
        </authorList>
    </citation>
    <scope>NUCLEOTIDE SEQUENCE</scope>
    <source>
        <strain evidence="2">KB-2021</strain>
        <tissue evidence="2">Leaf</tissue>
    </source>
</reference>
<dbReference type="Proteomes" id="UP001291623">
    <property type="component" value="Unassembled WGS sequence"/>
</dbReference>
<dbReference type="PROSITE" id="PS00071">
    <property type="entry name" value="GAPDH"/>
    <property type="match status" value="1"/>
</dbReference>
<accession>A0AAE1VFW2</accession>
<feature type="domain" description="HAT C-terminal dimerisation" evidence="1">
    <location>
        <begin position="47"/>
        <end position="114"/>
    </location>
</feature>
<gene>
    <name evidence="2" type="ORF">RND71_017292</name>
</gene>
<dbReference type="InterPro" id="IPR036291">
    <property type="entry name" value="NAD(P)-bd_dom_sf"/>
</dbReference>
<proteinExistence type="predicted"/>